<evidence type="ECO:0000313" key="2">
    <source>
        <dbReference type="Proteomes" id="UP000003217"/>
    </source>
</evidence>
<dbReference type="AlphaFoldDB" id="G5K868"/>
<organism evidence="1 2">
    <name type="scientific">Streptococcus pseudoporcinus LQ 940-04</name>
    <dbReference type="NCBI Taxonomy" id="875093"/>
    <lineage>
        <taxon>Bacteria</taxon>
        <taxon>Bacillati</taxon>
        <taxon>Bacillota</taxon>
        <taxon>Bacilli</taxon>
        <taxon>Lactobacillales</taxon>
        <taxon>Streptococcaceae</taxon>
        <taxon>Streptococcus</taxon>
    </lineage>
</organism>
<keyword evidence="2" id="KW-1185">Reference proteome</keyword>
<comment type="caution">
    <text evidence="1">The sequence shown here is derived from an EMBL/GenBank/DDBJ whole genome shotgun (WGS) entry which is preliminary data.</text>
</comment>
<name>G5K868_9STRE</name>
<dbReference type="EMBL" id="AEUY02000005">
    <property type="protein sequence ID" value="EHI64870.1"/>
    <property type="molecule type" value="Genomic_DNA"/>
</dbReference>
<evidence type="ECO:0008006" key="3">
    <source>
        <dbReference type="Google" id="ProtNLM"/>
    </source>
</evidence>
<reference evidence="1 2" key="1">
    <citation type="journal article" date="2014" name="Int. J. Syst. Evol. Microbiol.">
        <title>Phylogenomics and the dynamic genome evolution of the genus Streptococcus.</title>
        <authorList>
            <consortium name="The Broad Institute Genome Sequencing Platform"/>
            <person name="Richards V.P."/>
            <person name="Palmer S.R."/>
            <person name="Pavinski Bitar P.D."/>
            <person name="Qin X."/>
            <person name="Weinstock G.M."/>
            <person name="Highlander S.K."/>
            <person name="Town C.D."/>
            <person name="Burne R.A."/>
            <person name="Stanhope M.J."/>
        </authorList>
    </citation>
    <scope>NUCLEOTIDE SEQUENCE [LARGE SCALE GENOMIC DNA]</scope>
    <source>
        <strain evidence="1 2">LQ 940-04</strain>
    </source>
</reference>
<gene>
    <name evidence="1" type="ORF">STRPS_1141</name>
</gene>
<sequence>MKITEYKKKNGTIMYRTQVYLGVDKVTGNKARTSVSGRTKKALKNNIKLAKMSFG</sequence>
<dbReference type="Proteomes" id="UP000003217">
    <property type="component" value="Unassembled WGS sequence"/>
</dbReference>
<proteinExistence type="predicted"/>
<protein>
    <recommendedName>
        <fullName evidence="3">Integrase</fullName>
    </recommendedName>
</protein>
<accession>G5K868</accession>
<evidence type="ECO:0000313" key="1">
    <source>
        <dbReference type="EMBL" id="EHI64870.1"/>
    </source>
</evidence>